<dbReference type="AlphaFoldDB" id="A0A2I2G672"/>
<evidence type="ECO:0000259" key="8">
    <source>
        <dbReference type="PROSITE" id="PS50048"/>
    </source>
</evidence>
<proteinExistence type="predicted"/>
<feature type="compositionally biased region" description="Low complexity" evidence="7">
    <location>
        <begin position="629"/>
        <end position="640"/>
    </location>
</feature>
<dbReference type="GeneID" id="36557194"/>
<name>A0A2I2G672_9EURO</name>
<dbReference type="InterPro" id="IPR001138">
    <property type="entry name" value="Zn2Cys6_DnaBD"/>
</dbReference>
<evidence type="ECO:0000256" key="1">
    <source>
        <dbReference type="ARBA" id="ARBA00004123"/>
    </source>
</evidence>
<accession>A0A2I2G672</accession>
<evidence type="ECO:0000256" key="4">
    <source>
        <dbReference type="ARBA" id="ARBA00023125"/>
    </source>
</evidence>
<evidence type="ECO:0000256" key="5">
    <source>
        <dbReference type="ARBA" id="ARBA00023163"/>
    </source>
</evidence>
<evidence type="ECO:0000313" key="9">
    <source>
        <dbReference type="EMBL" id="PLB48377.1"/>
    </source>
</evidence>
<keyword evidence="3" id="KW-0805">Transcription regulation</keyword>
<evidence type="ECO:0000256" key="3">
    <source>
        <dbReference type="ARBA" id="ARBA00023015"/>
    </source>
</evidence>
<feature type="compositionally biased region" description="Polar residues" evidence="7">
    <location>
        <begin position="578"/>
        <end position="591"/>
    </location>
</feature>
<dbReference type="PANTHER" id="PTHR31845:SF38">
    <property type="entry name" value="TRANSCRIPTION FACTOR, PUTATIVE (AFU_ORTHOLOGUE AFUA_7G00410)-RELATED"/>
    <property type="match status" value="1"/>
</dbReference>
<comment type="caution">
    <text evidence="9">The sequence shown here is derived from an EMBL/GenBank/DDBJ whole genome shotgun (WGS) entry which is preliminary data.</text>
</comment>
<dbReference type="PROSITE" id="PS50048">
    <property type="entry name" value="ZN2_CY6_FUNGAL_2"/>
    <property type="match status" value="1"/>
</dbReference>
<dbReference type="GO" id="GO:0009893">
    <property type="term" value="P:positive regulation of metabolic process"/>
    <property type="evidence" value="ECO:0007669"/>
    <property type="project" value="UniProtKB-ARBA"/>
</dbReference>
<dbReference type="GO" id="GO:0000976">
    <property type="term" value="F:transcription cis-regulatory region binding"/>
    <property type="evidence" value="ECO:0007669"/>
    <property type="project" value="TreeGrafter"/>
</dbReference>
<dbReference type="CDD" id="cd12148">
    <property type="entry name" value="fungal_TF_MHR"/>
    <property type="match status" value="1"/>
</dbReference>
<dbReference type="EMBL" id="MSFO01000005">
    <property type="protein sequence ID" value="PLB48377.1"/>
    <property type="molecule type" value="Genomic_DNA"/>
</dbReference>
<gene>
    <name evidence="9" type="ORF">P170DRAFT_438034</name>
</gene>
<dbReference type="Proteomes" id="UP000234275">
    <property type="component" value="Unassembled WGS sequence"/>
</dbReference>
<keyword evidence="10" id="KW-1185">Reference proteome</keyword>
<dbReference type="GO" id="GO:0005634">
    <property type="term" value="C:nucleus"/>
    <property type="evidence" value="ECO:0007669"/>
    <property type="project" value="UniProtKB-SubCell"/>
</dbReference>
<dbReference type="Gene3D" id="4.10.240.10">
    <property type="entry name" value="Zn(2)-C6 fungal-type DNA-binding domain"/>
    <property type="match status" value="1"/>
</dbReference>
<dbReference type="OrthoDB" id="4454541at2759"/>
<reference evidence="9 10" key="1">
    <citation type="submission" date="2016-12" db="EMBL/GenBank/DDBJ databases">
        <title>The genomes of Aspergillus section Nigri reveals drivers in fungal speciation.</title>
        <authorList>
            <consortium name="DOE Joint Genome Institute"/>
            <person name="Vesth T.C."/>
            <person name="Nybo J."/>
            <person name="Theobald S."/>
            <person name="Brandl J."/>
            <person name="Frisvad J.C."/>
            <person name="Nielsen K.F."/>
            <person name="Lyhne E.K."/>
            <person name="Kogle M.E."/>
            <person name="Kuo A."/>
            <person name="Riley R."/>
            <person name="Clum A."/>
            <person name="Nolan M."/>
            <person name="Lipzen A."/>
            <person name="Salamov A."/>
            <person name="Henrissat B."/>
            <person name="Wiebenga A."/>
            <person name="De Vries R.P."/>
            <person name="Grigoriev I.V."/>
            <person name="Mortensen U.H."/>
            <person name="Andersen M.R."/>
            <person name="Baker S.E."/>
        </authorList>
    </citation>
    <scope>NUCLEOTIDE SEQUENCE [LARGE SCALE GENOMIC DNA]</scope>
    <source>
        <strain evidence="9 10">IBT 23096</strain>
    </source>
</reference>
<feature type="region of interest" description="Disordered" evidence="7">
    <location>
        <begin position="553"/>
        <end position="646"/>
    </location>
</feature>
<keyword evidence="6" id="KW-0539">Nucleus</keyword>
<dbReference type="SUPFAM" id="SSF57701">
    <property type="entry name" value="Zn2/Cys6 DNA-binding domain"/>
    <property type="match status" value="1"/>
</dbReference>
<dbReference type="VEuPathDB" id="FungiDB:P170DRAFT_438034"/>
<keyword evidence="2" id="KW-0862">Zinc</keyword>
<dbReference type="GO" id="GO:0000981">
    <property type="term" value="F:DNA-binding transcription factor activity, RNA polymerase II-specific"/>
    <property type="evidence" value="ECO:0007669"/>
    <property type="project" value="InterPro"/>
</dbReference>
<feature type="domain" description="Zn(2)-C6 fungal-type" evidence="8">
    <location>
        <begin position="23"/>
        <end position="54"/>
    </location>
</feature>
<evidence type="ECO:0000256" key="2">
    <source>
        <dbReference type="ARBA" id="ARBA00022833"/>
    </source>
</evidence>
<comment type="subcellular location">
    <subcellularLocation>
        <location evidence="1">Nucleus</location>
    </subcellularLocation>
</comment>
<dbReference type="PROSITE" id="PS00463">
    <property type="entry name" value="ZN2_CY6_FUNGAL_1"/>
    <property type="match status" value="1"/>
</dbReference>
<evidence type="ECO:0000256" key="7">
    <source>
        <dbReference type="SAM" id="MobiDB-lite"/>
    </source>
</evidence>
<keyword evidence="4" id="KW-0238">DNA-binding</keyword>
<sequence length="691" mass="76149">MERHERTPIFLRPDHPPARLFKACRRCRKQKMRCDARQQIPCSRCKSAGHDCLVDPIQRGRSQRDDHRRYGRDRDPLSPGSSRLSPEAGESSLLESPPSRSRRNSRHGLEIQQFSPQEMIAPQSAMHSISVNLGGSTDEIFVGEPSSGPGDPASDVIARGILPEEQARGIYERFVTGSKNFLPLFDPIRDTFDSIRSRSLFCFSVILYLASRAVPELRGDGHLQRVLQDEAQRLAEDSFFERPTKLETVQGMILLAAYSEKTWFSTALILRTALDSGLEKSLDTLLAQTETPRSYIAASLEDRKLVWQTRTWLISFTLELDVASGTGRKSRLSEVDVVKLRRFLEYPLSLPSDMRNVCIIELHQLRARSRQIIESSSAAELTGVELPAVMTRLQNWWTSWDEIHDHNGFHAGAFQRCSLKMMLNYAKIYVLCATIARIQKLDPDASEPESDIVQGLWKSLVEVIMNQLALLVTETAYRCQLTWAPTYPALTIAFVTTFAVRIARWRPALIDQTLLLHRVQQISDFIKLPPYPDIHRTVSIFVRYAGALTANRGSCHTAGPPSSSQPDRPHAPAHGHSQGPTHARTSASTRYEPSMLETHDPGANANLSGAASEDTAVSAGGTGTGTGNGQAATNGAASAGAGAGGSSGTGAPIMSMEVPNWTLSTPIADSFGLFEEGQADVFDFLPAMAGM</sequence>
<protein>
    <recommendedName>
        <fullName evidence="8">Zn(2)-C6 fungal-type domain-containing protein</fullName>
    </recommendedName>
</protein>
<evidence type="ECO:0000256" key="6">
    <source>
        <dbReference type="ARBA" id="ARBA00023242"/>
    </source>
</evidence>
<dbReference type="Pfam" id="PF00172">
    <property type="entry name" value="Zn_clus"/>
    <property type="match status" value="1"/>
</dbReference>
<evidence type="ECO:0000313" key="10">
    <source>
        <dbReference type="Proteomes" id="UP000234275"/>
    </source>
</evidence>
<dbReference type="InterPro" id="IPR036864">
    <property type="entry name" value="Zn2-C6_fun-type_DNA-bd_sf"/>
</dbReference>
<dbReference type="PANTHER" id="PTHR31845">
    <property type="entry name" value="FINGER DOMAIN PROTEIN, PUTATIVE-RELATED"/>
    <property type="match status" value="1"/>
</dbReference>
<keyword evidence="5" id="KW-0804">Transcription</keyword>
<feature type="compositionally biased region" description="Basic and acidic residues" evidence="7">
    <location>
        <begin position="62"/>
        <end position="76"/>
    </location>
</feature>
<feature type="region of interest" description="Disordered" evidence="7">
    <location>
        <begin position="56"/>
        <end position="106"/>
    </location>
</feature>
<dbReference type="GO" id="GO:0008270">
    <property type="term" value="F:zinc ion binding"/>
    <property type="evidence" value="ECO:0007669"/>
    <property type="project" value="InterPro"/>
</dbReference>
<dbReference type="SMART" id="SM00066">
    <property type="entry name" value="GAL4"/>
    <property type="match status" value="1"/>
</dbReference>
<dbReference type="RefSeq" id="XP_024703679.1">
    <property type="nucleotide sequence ID" value="XM_024849495.1"/>
</dbReference>
<dbReference type="InterPro" id="IPR051089">
    <property type="entry name" value="prtT"/>
</dbReference>
<feature type="compositionally biased region" description="Low complexity" evidence="7">
    <location>
        <begin position="84"/>
        <end position="99"/>
    </location>
</feature>
<organism evidence="9 10">
    <name type="scientific">Aspergillus steynii IBT 23096</name>
    <dbReference type="NCBI Taxonomy" id="1392250"/>
    <lineage>
        <taxon>Eukaryota</taxon>
        <taxon>Fungi</taxon>
        <taxon>Dikarya</taxon>
        <taxon>Ascomycota</taxon>
        <taxon>Pezizomycotina</taxon>
        <taxon>Eurotiomycetes</taxon>
        <taxon>Eurotiomycetidae</taxon>
        <taxon>Eurotiales</taxon>
        <taxon>Aspergillaceae</taxon>
        <taxon>Aspergillus</taxon>
        <taxon>Aspergillus subgen. Circumdati</taxon>
    </lineage>
</organism>
<dbReference type="CDD" id="cd00067">
    <property type="entry name" value="GAL4"/>
    <property type="match status" value="1"/>
</dbReference>